<sequence length="291" mass="30578">MGSSYDDVPTVPRPARRSRAAAPPVAPAAPAAPTGSQAVSRALGVLHCFRDSGTPLSASDIARRTSLSVSTAHRLARTLVAAGFLEQDAHTARYRLGPAVTELGQLSYHQRGLHLTVPELADLAARTGATADLALRDGVHALILVGGSVRHDTGVGLRRPLHSTALGKVLLAWPGGEEDPVDALPGLDAFTDRTIVDPEALRAELGRVRERGHAVNDGESAHGVRTLAVPVFDHTGQARFALALRATPAVLTDERLPWLADQARACATALEVLLLPPAERRAPARPRPAGP</sequence>
<dbReference type="PANTHER" id="PTHR30136:SF24">
    <property type="entry name" value="HTH-TYPE TRANSCRIPTIONAL REPRESSOR ALLR"/>
    <property type="match status" value="1"/>
</dbReference>
<keyword evidence="1" id="KW-0805">Transcription regulation</keyword>
<dbReference type="InterPro" id="IPR050707">
    <property type="entry name" value="HTH_MetabolicPath_Reg"/>
</dbReference>
<name>A0ABW0AJQ9_9ACTN</name>
<dbReference type="Pfam" id="PF01614">
    <property type="entry name" value="IclR_C"/>
    <property type="match status" value="1"/>
</dbReference>
<keyword evidence="2" id="KW-0238">DNA-binding</keyword>
<dbReference type="InterPro" id="IPR036388">
    <property type="entry name" value="WH-like_DNA-bd_sf"/>
</dbReference>
<dbReference type="SUPFAM" id="SSF46785">
    <property type="entry name" value="Winged helix' DNA-binding domain"/>
    <property type="match status" value="1"/>
</dbReference>
<dbReference type="PANTHER" id="PTHR30136">
    <property type="entry name" value="HELIX-TURN-HELIX TRANSCRIPTIONAL REGULATOR, ICLR FAMILY"/>
    <property type="match status" value="1"/>
</dbReference>
<evidence type="ECO:0000259" key="5">
    <source>
        <dbReference type="PROSITE" id="PS51077"/>
    </source>
</evidence>
<dbReference type="PROSITE" id="PS51078">
    <property type="entry name" value="ICLR_ED"/>
    <property type="match status" value="1"/>
</dbReference>
<dbReference type="SUPFAM" id="SSF55781">
    <property type="entry name" value="GAF domain-like"/>
    <property type="match status" value="1"/>
</dbReference>
<keyword evidence="3" id="KW-0804">Transcription</keyword>
<feature type="compositionally biased region" description="Low complexity" evidence="4">
    <location>
        <begin position="20"/>
        <end position="33"/>
    </location>
</feature>
<keyword evidence="8" id="KW-1185">Reference proteome</keyword>
<dbReference type="InterPro" id="IPR036390">
    <property type="entry name" value="WH_DNA-bd_sf"/>
</dbReference>
<evidence type="ECO:0000313" key="7">
    <source>
        <dbReference type="EMBL" id="MFC5152252.1"/>
    </source>
</evidence>
<reference evidence="8" key="1">
    <citation type="journal article" date="2019" name="Int. J. Syst. Evol. Microbiol.">
        <title>The Global Catalogue of Microorganisms (GCM) 10K type strain sequencing project: providing services to taxonomists for standard genome sequencing and annotation.</title>
        <authorList>
            <consortium name="The Broad Institute Genomics Platform"/>
            <consortium name="The Broad Institute Genome Sequencing Center for Infectious Disease"/>
            <person name="Wu L."/>
            <person name="Ma J."/>
        </authorList>
    </citation>
    <scope>NUCLEOTIDE SEQUENCE [LARGE SCALE GENOMIC DNA]</scope>
    <source>
        <strain evidence="8">PCU 266</strain>
    </source>
</reference>
<dbReference type="InterPro" id="IPR005471">
    <property type="entry name" value="Tscrpt_reg_IclR_N"/>
</dbReference>
<accession>A0ABW0AJQ9</accession>
<feature type="domain" description="HTH iclR-type" evidence="5">
    <location>
        <begin position="36"/>
        <end position="98"/>
    </location>
</feature>
<evidence type="ECO:0000259" key="6">
    <source>
        <dbReference type="PROSITE" id="PS51078"/>
    </source>
</evidence>
<feature type="domain" description="IclR-ED" evidence="6">
    <location>
        <begin position="99"/>
        <end position="276"/>
    </location>
</feature>
<evidence type="ECO:0000256" key="1">
    <source>
        <dbReference type="ARBA" id="ARBA00023015"/>
    </source>
</evidence>
<dbReference type="Gene3D" id="1.10.10.10">
    <property type="entry name" value="Winged helix-like DNA-binding domain superfamily/Winged helix DNA-binding domain"/>
    <property type="match status" value="1"/>
</dbReference>
<evidence type="ECO:0000256" key="4">
    <source>
        <dbReference type="SAM" id="MobiDB-lite"/>
    </source>
</evidence>
<comment type="caution">
    <text evidence="7">The sequence shown here is derived from an EMBL/GenBank/DDBJ whole genome shotgun (WGS) entry which is preliminary data.</text>
</comment>
<gene>
    <name evidence="7" type="ORF">ACFPRH_10960</name>
</gene>
<dbReference type="InterPro" id="IPR014757">
    <property type="entry name" value="Tscrpt_reg_IclR_C"/>
</dbReference>
<protein>
    <submittedName>
        <fullName evidence="7">IclR family transcriptional regulator</fullName>
    </submittedName>
</protein>
<evidence type="ECO:0000256" key="3">
    <source>
        <dbReference type="ARBA" id="ARBA00023163"/>
    </source>
</evidence>
<dbReference type="RefSeq" id="WP_381733842.1">
    <property type="nucleotide sequence ID" value="NZ_BAAASB010000008.1"/>
</dbReference>
<feature type="region of interest" description="Disordered" evidence="4">
    <location>
        <begin position="1"/>
        <end position="34"/>
    </location>
</feature>
<dbReference type="Pfam" id="PF09339">
    <property type="entry name" value="HTH_IclR"/>
    <property type="match status" value="1"/>
</dbReference>
<dbReference type="EMBL" id="JBHSKP010000005">
    <property type="protein sequence ID" value="MFC5152252.1"/>
    <property type="molecule type" value="Genomic_DNA"/>
</dbReference>
<evidence type="ECO:0000313" key="8">
    <source>
        <dbReference type="Proteomes" id="UP001596160"/>
    </source>
</evidence>
<organism evidence="7 8">
    <name type="scientific">Streptomyces amakusaensis</name>
    <dbReference type="NCBI Taxonomy" id="67271"/>
    <lineage>
        <taxon>Bacteria</taxon>
        <taxon>Bacillati</taxon>
        <taxon>Actinomycetota</taxon>
        <taxon>Actinomycetes</taxon>
        <taxon>Kitasatosporales</taxon>
        <taxon>Streptomycetaceae</taxon>
        <taxon>Streptomyces</taxon>
    </lineage>
</organism>
<dbReference type="PROSITE" id="PS51077">
    <property type="entry name" value="HTH_ICLR"/>
    <property type="match status" value="1"/>
</dbReference>
<dbReference type="InterPro" id="IPR029016">
    <property type="entry name" value="GAF-like_dom_sf"/>
</dbReference>
<dbReference type="Proteomes" id="UP001596160">
    <property type="component" value="Unassembled WGS sequence"/>
</dbReference>
<proteinExistence type="predicted"/>
<evidence type="ECO:0000256" key="2">
    <source>
        <dbReference type="ARBA" id="ARBA00023125"/>
    </source>
</evidence>
<dbReference type="Gene3D" id="3.30.450.40">
    <property type="match status" value="1"/>
</dbReference>
<dbReference type="SMART" id="SM00346">
    <property type="entry name" value="HTH_ICLR"/>
    <property type="match status" value="1"/>
</dbReference>